<organism evidence="3 4">
    <name type="scientific">Myxacorys almedinensis A</name>
    <dbReference type="NCBI Taxonomy" id="2690445"/>
    <lineage>
        <taxon>Bacteria</taxon>
        <taxon>Bacillati</taxon>
        <taxon>Cyanobacteriota</taxon>
        <taxon>Cyanophyceae</taxon>
        <taxon>Leptolyngbyales</taxon>
        <taxon>Leptolyngbyaceae</taxon>
        <taxon>Myxacorys</taxon>
        <taxon>Myxacorys almedinensis</taxon>
    </lineage>
</organism>
<name>A0A8J7Z699_9CYAN</name>
<accession>A0A8J7Z699</accession>
<dbReference type="AlphaFoldDB" id="A0A8J7Z699"/>
<comment type="caution">
    <text evidence="3">The sequence shown here is derived from an EMBL/GenBank/DDBJ whole genome shotgun (WGS) entry which is preliminary data.</text>
</comment>
<dbReference type="Pfam" id="PF00857">
    <property type="entry name" value="Isochorismatase"/>
    <property type="match status" value="1"/>
</dbReference>
<dbReference type="InterPro" id="IPR050272">
    <property type="entry name" value="Isochorismatase-like_hydrls"/>
</dbReference>
<proteinExistence type="predicted"/>
<dbReference type="PANTHER" id="PTHR43540">
    <property type="entry name" value="PEROXYUREIDOACRYLATE/UREIDOACRYLATE AMIDOHYDROLASE-RELATED"/>
    <property type="match status" value="1"/>
</dbReference>
<dbReference type="RefSeq" id="WP_162422710.1">
    <property type="nucleotide sequence ID" value="NZ_WVIE01000007.1"/>
</dbReference>
<evidence type="ECO:0000313" key="3">
    <source>
        <dbReference type="EMBL" id="NDJ17203.1"/>
    </source>
</evidence>
<dbReference type="InterPro" id="IPR000868">
    <property type="entry name" value="Isochorismatase-like_dom"/>
</dbReference>
<evidence type="ECO:0000313" key="4">
    <source>
        <dbReference type="Proteomes" id="UP000646053"/>
    </source>
</evidence>
<dbReference type="CDD" id="cd01014">
    <property type="entry name" value="nicotinamidase_related"/>
    <property type="match status" value="1"/>
</dbReference>
<dbReference type="SUPFAM" id="SSF52499">
    <property type="entry name" value="Isochorismatase-like hydrolases"/>
    <property type="match status" value="1"/>
</dbReference>
<gene>
    <name evidence="3" type="ORF">GS601_07855</name>
</gene>
<dbReference type="Gene3D" id="3.40.50.850">
    <property type="entry name" value="Isochorismatase-like"/>
    <property type="match status" value="1"/>
</dbReference>
<sequence length="199" mass="22424">MKRALLVIDVQNEYFVGKLPISYPSNHLSNILRVMDVAVQQNMPIILVQHTFAGDDAPFFKRDSYEWQLHPEVGDRHSDLQLEKNYPGCFTGTELEAWLRSHGIETVVIAGYMSHMCCDTTARQAMHLDFAVEFLSDATGTLPVSNGAGSVTGEEMHRSILVAQQMMISQVMTTDEWVDRVYVPARLDAPHLSEDRTLV</sequence>
<dbReference type="PANTHER" id="PTHR43540:SF6">
    <property type="entry name" value="ISOCHORISMATASE-LIKE DOMAIN-CONTAINING PROTEIN"/>
    <property type="match status" value="1"/>
</dbReference>
<reference evidence="3" key="1">
    <citation type="submission" date="2019-12" db="EMBL/GenBank/DDBJ databases">
        <title>High-Quality draft genome sequences of three cyanobacteria isolated from the limestone walls of the Old Cathedral of Coimbra.</title>
        <authorList>
            <person name="Tiago I."/>
            <person name="Soares F."/>
            <person name="Portugal A."/>
        </authorList>
    </citation>
    <scope>NUCLEOTIDE SEQUENCE</scope>
    <source>
        <strain evidence="3">A</strain>
    </source>
</reference>
<evidence type="ECO:0000256" key="1">
    <source>
        <dbReference type="ARBA" id="ARBA00022801"/>
    </source>
</evidence>
<keyword evidence="4" id="KW-1185">Reference proteome</keyword>
<protein>
    <submittedName>
        <fullName evidence="3">Isochorismatase family protein</fullName>
    </submittedName>
</protein>
<keyword evidence="1" id="KW-0378">Hydrolase</keyword>
<dbReference type="InterPro" id="IPR036380">
    <property type="entry name" value="Isochorismatase-like_sf"/>
</dbReference>
<dbReference type="GO" id="GO:0016787">
    <property type="term" value="F:hydrolase activity"/>
    <property type="evidence" value="ECO:0007669"/>
    <property type="project" value="UniProtKB-KW"/>
</dbReference>
<dbReference type="Proteomes" id="UP000646053">
    <property type="component" value="Unassembled WGS sequence"/>
</dbReference>
<evidence type="ECO:0000259" key="2">
    <source>
        <dbReference type="Pfam" id="PF00857"/>
    </source>
</evidence>
<dbReference type="EMBL" id="WVIE01000007">
    <property type="protein sequence ID" value="NDJ17203.1"/>
    <property type="molecule type" value="Genomic_DNA"/>
</dbReference>
<feature type="domain" description="Isochorismatase-like" evidence="2">
    <location>
        <begin position="4"/>
        <end position="145"/>
    </location>
</feature>